<comment type="caution">
    <text evidence="2">The sequence shown here is derived from an EMBL/GenBank/DDBJ whole genome shotgun (WGS) entry which is preliminary data.</text>
</comment>
<accession>A0ABR0KC14</accession>
<evidence type="ECO:0000313" key="2">
    <source>
        <dbReference type="EMBL" id="KAK5093128.1"/>
    </source>
</evidence>
<feature type="region of interest" description="Disordered" evidence="1">
    <location>
        <begin position="1"/>
        <end position="32"/>
    </location>
</feature>
<evidence type="ECO:0000256" key="1">
    <source>
        <dbReference type="SAM" id="MobiDB-lite"/>
    </source>
</evidence>
<feature type="compositionally biased region" description="Basic residues" evidence="1">
    <location>
        <begin position="12"/>
        <end position="26"/>
    </location>
</feature>
<keyword evidence="3" id="KW-1185">Reference proteome</keyword>
<name>A0ABR0KC14_9EURO</name>
<proteinExistence type="predicted"/>
<protein>
    <recommendedName>
        <fullName evidence="4">Catalase</fullName>
    </recommendedName>
</protein>
<evidence type="ECO:0000313" key="3">
    <source>
        <dbReference type="Proteomes" id="UP001345013"/>
    </source>
</evidence>
<evidence type="ECO:0008006" key="4">
    <source>
        <dbReference type="Google" id="ProtNLM"/>
    </source>
</evidence>
<dbReference type="Proteomes" id="UP001345013">
    <property type="component" value="Unassembled WGS sequence"/>
</dbReference>
<dbReference type="EMBL" id="JAVRRG010000047">
    <property type="protein sequence ID" value="KAK5093128.1"/>
    <property type="molecule type" value="Genomic_DNA"/>
</dbReference>
<organism evidence="2 3">
    <name type="scientific">Lithohypha guttulata</name>
    <dbReference type="NCBI Taxonomy" id="1690604"/>
    <lineage>
        <taxon>Eukaryota</taxon>
        <taxon>Fungi</taxon>
        <taxon>Dikarya</taxon>
        <taxon>Ascomycota</taxon>
        <taxon>Pezizomycotina</taxon>
        <taxon>Eurotiomycetes</taxon>
        <taxon>Chaetothyriomycetidae</taxon>
        <taxon>Chaetothyriales</taxon>
        <taxon>Trichomeriaceae</taxon>
        <taxon>Lithohypha</taxon>
    </lineage>
</organism>
<reference evidence="2 3" key="1">
    <citation type="submission" date="2023-08" db="EMBL/GenBank/DDBJ databases">
        <title>Black Yeasts Isolated from many extreme environments.</title>
        <authorList>
            <person name="Coleine C."/>
            <person name="Stajich J.E."/>
            <person name="Selbmann L."/>
        </authorList>
    </citation>
    <scope>NUCLEOTIDE SEQUENCE [LARGE SCALE GENOMIC DNA]</scope>
    <source>
        <strain evidence="2 3">CCFEE 5885</strain>
    </source>
</reference>
<gene>
    <name evidence="2" type="ORF">LTR24_004531</name>
</gene>
<sequence>MADWEDAALSTRHMHNRVGRQGRAKNGKSGGAFDARKTFGTYEVKCPAAAKLATSGTDGMQASKLEIYTLNDSENALVATEESVEEADAETQAGSTMSDRDDSGENEDEEHIRPFNDPVNRVVREFEKNSFRSPKFWLRWQGQLLQSSTDHPVTDFTSGTGYLIWSGNGCDKFQGTFTCQQLGWDNVKISGWKTASRSARDFAVAWHNELE</sequence>
<feature type="region of interest" description="Disordered" evidence="1">
    <location>
        <begin position="79"/>
        <end position="112"/>
    </location>
</feature>